<evidence type="ECO:0000256" key="2">
    <source>
        <dbReference type="ARBA" id="ARBA00007131"/>
    </source>
</evidence>
<name>A0A512L6T2_9PROT</name>
<comment type="cofactor">
    <cofactor evidence="1">
        <name>thiamine diphosphate</name>
        <dbReference type="ChEBI" id="CHEBI:58937"/>
    </cofactor>
</comment>
<evidence type="ECO:0000313" key="6">
    <source>
        <dbReference type="Proteomes" id="UP000321337"/>
    </source>
</evidence>
<accession>A0A512L6T2</accession>
<dbReference type="CDD" id="cd07033">
    <property type="entry name" value="TPP_PYR_DXS_TK_like"/>
    <property type="match status" value="1"/>
</dbReference>
<dbReference type="InterPro" id="IPR051157">
    <property type="entry name" value="PDH/Transketolase"/>
</dbReference>
<comment type="caution">
    <text evidence="5">The sequence shown here is derived from an EMBL/GenBank/DDBJ whole genome shotgun (WGS) entry which is preliminary data.</text>
</comment>
<dbReference type="Proteomes" id="UP000321337">
    <property type="component" value="Unassembled WGS sequence"/>
</dbReference>
<protein>
    <submittedName>
        <fullName evidence="5">Transketolase</fullName>
    </submittedName>
</protein>
<feature type="domain" description="Transketolase-like pyrimidine-binding" evidence="4">
    <location>
        <begin position="1"/>
        <end position="164"/>
    </location>
</feature>
<dbReference type="EMBL" id="BKAD01000012">
    <property type="protein sequence ID" value="GEP30194.1"/>
    <property type="molecule type" value="Genomic_DNA"/>
</dbReference>
<dbReference type="InterPro" id="IPR005475">
    <property type="entry name" value="Transketolase-like_Pyr-bd"/>
</dbReference>
<dbReference type="Gene3D" id="3.40.50.920">
    <property type="match status" value="1"/>
</dbReference>
<dbReference type="InterPro" id="IPR009014">
    <property type="entry name" value="Transketo_C/PFOR_II"/>
</dbReference>
<evidence type="ECO:0000256" key="3">
    <source>
        <dbReference type="ARBA" id="ARBA00023052"/>
    </source>
</evidence>
<dbReference type="RefSeq" id="WP_161984136.1">
    <property type="nucleotide sequence ID" value="NZ_AP021884.1"/>
</dbReference>
<evidence type="ECO:0000259" key="4">
    <source>
        <dbReference type="SMART" id="SM00861"/>
    </source>
</evidence>
<dbReference type="PANTHER" id="PTHR43825">
    <property type="entry name" value="PYRUVATE DEHYDROGENASE E1 COMPONENT"/>
    <property type="match status" value="1"/>
</dbReference>
<keyword evidence="3" id="KW-0786">Thiamine pyrophosphate</keyword>
<gene>
    <name evidence="5" type="ORF">TPL01_13320</name>
</gene>
<dbReference type="InterPro" id="IPR033248">
    <property type="entry name" value="Transketolase_C"/>
</dbReference>
<dbReference type="PANTHER" id="PTHR43825:SF1">
    <property type="entry name" value="TRANSKETOLASE-LIKE PYRIMIDINE-BINDING DOMAIN-CONTAINING PROTEIN"/>
    <property type="match status" value="1"/>
</dbReference>
<evidence type="ECO:0000256" key="1">
    <source>
        <dbReference type="ARBA" id="ARBA00001964"/>
    </source>
</evidence>
<comment type="similarity">
    <text evidence="2">Belongs to the transketolase family.</text>
</comment>
<dbReference type="SUPFAM" id="SSF52518">
    <property type="entry name" value="Thiamin diphosphate-binding fold (THDP-binding)"/>
    <property type="match status" value="1"/>
</dbReference>
<dbReference type="Pfam" id="PF02780">
    <property type="entry name" value="Transketolase_C"/>
    <property type="match status" value="1"/>
</dbReference>
<keyword evidence="6" id="KW-1185">Reference proteome</keyword>
<dbReference type="AlphaFoldDB" id="A0A512L6T2"/>
<dbReference type="SUPFAM" id="SSF52922">
    <property type="entry name" value="TK C-terminal domain-like"/>
    <property type="match status" value="1"/>
</dbReference>
<evidence type="ECO:0000313" key="5">
    <source>
        <dbReference type="EMBL" id="GEP30194.1"/>
    </source>
</evidence>
<dbReference type="SMART" id="SM00861">
    <property type="entry name" value="Transket_pyr"/>
    <property type="match status" value="1"/>
</dbReference>
<reference evidence="5 6" key="1">
    <citation type="submission" date="2019-07" db="EMBL/GenBank/DDBJ databases">
        <title>Whole genome shotgun sequence of Thiobacillus plumbophilus NBRC 107929.</title>
        <authorList>
            <person name="Hosoyama A."/>
            <person name="Uohara A."/>
            <person name="Ohji S."/>
            <person name="Ichikawa N."/>
        </authorList>
    </citation>
    <scope>NUCLEOTIDE SEQUENCE [LARGE SCALE GENOMIC DNA]</scope>
    <source>
        <strain evidence="5 6">NBRC 107929</strain>
    </source>
</reference>
<dbReference type="FunFam" id="3.40.50.970:FF:000129">
    <property type="entry name" value="Transketolase"/>
    <property type="match status" value="1"/>
</dbReference>
<proteinExistence type="inferred from homology"/>
<organism evidence="5 6">
    <name type="scientific">Sulfuriferula plumbiphila</name>
    <dbReference type="NCBI Taxonomy" id="171865"/>
    <lineage>
        <taxon>Bacteria</taxon>
        <taxon>Pseudomonadati</taxon>
        <taxon>Pseudomonadota</taxon>
        <taxon>Betaproteobacteria</taxon>
        <taxon>Nitrosomonadales</taxon>
        <taxon>Sulfuricellaceae</taxon>
        <taxon>Sulfuriferula</taxon>
    </lineage>
</organism>
<dbReference type="Pfam" id="PF02779">
    <property type="entry name" value="Transket_pyr"/>
    <property type="match status" value="1"/>
</dbReference>
<dbReference type="Gene3D" id="3.40.50.970">
    <property type="match status" value="1"/>
</dbReference>
<sequence length="317" mass="33198">MREAFGRALVALGEQNERVIVLDGDVCGSTKAVYFKERFPNRFVQAGIAEQNMVGVAAGLAATGLLPYVTTFAVFATKRACEQISVAVAHANTNVRICGGYSGLSSGKAGATHQAIEDIAIMRAMPNMAVFAPGDDAELAQVMEASLTFPGPLYVRVGRNEVPAIFDRCHRFRPGEVYCLRQGGDVALIGTGGSTFVVLEAAELLAAEGIDAAVLHAPSLKPLEAEEIVAAVSATERVITVEDHNVIGGLGDAVASVLAQAHVHARLVKLGMQDTFGESGLEHELREVYGLSPRAVARVGAALCAARGAGMTGAWQI</sequence>
<dbReference type="InterPro" id="IPR029061">
    <property type="entry name" value="THDP-binding"/>
</dbReference>